<sequence length="970" mass="108917">MTFHPDTLPNLKGKVFIVTGGNSGIGYYTVTHLAEHGAHVYLCARSLEKGTAAIANIKEMHPSANINLLQMDFMDLTSVVAAAKHFLTLETALHGLVNNAGIMATPFEITKDGHEAQWQTNYLAHWVLTEHFLPLMLLTAKGLYPGSVRIVNLTSSGHLGAPKGGINFKDLSLKDSGPWARYGQSKLANILHAKALHKAYGPGSPSARNGEGEIWVSSVHPGLVETNLATSVEDSGSGMTCVFSVLRMFGLMWSADKGSWTSLFCVASQDMKAEQSGTYLEIFRRFGEPRWQSDMANDWKLVKRLEEWTREVGSKSAGRSGDLTLSAHFSVSLLYSPGRICRSLCHGRNPDEVLYRLQKLEEAVFRKPSEAAHLPTAYPANIEEEQISRIGFTPVNSHVRSSHDEAYFNTTSIARHLPRIDEARELFSHFVATIGPMFGVLHFPSTRELVEKTYQTMLEGQEIGTARLLLLLSVFAGSMLAWTPQLLEKLNATPTEAQAAFKVYTRLAISIVDHPHPMEPSTTALAAMATLSHMAGNSDNYPYKLPLIRFRCFSMARAMQIHRLDTPKSREQRELKGYNPIELEVQRRIWWNMLASDWLNSFSGGPQEGAYFIQPKHMMVNYPTNTDDEFITPTGILQDRPLSQPSSLSAFIYRVKLATLCREVVDAMPSIWLEAQEPDYETILALDRKFQNFLSELPAFFKLDPDSIEQSKTICEERPYIPVQRISLHFSLHTRLCRLHRPYHLEGVTNPKYSYSHRVCIQYAQKVLELRRLMDDAGARIGLKPGRFWTTNQHAFLAALILATDVSFNPDAPDAEARKGKVLAAYETLEKSKEESSILVETIQKNMQTLMSTLHRQRPRRLDLQSDITGIRKDTLVSPSEAPQNNDNSQGLYNTSMSSHAISTVQWPATEHPILVDDAAPYRNVPPEPGMQEEDWDQLWSDFLAVAPELDIPQWNSLLDDMDFNFGEST</sequence>
<dbReference type="Pfam" id="PF00106">
    <property type="entry name" value="adh_short"/>
    <property type="match status" value="1"/>
</dbReference>
<dbReference type="Pfam" id="PF04082">
    <property type="entry name" value="Fungal_trans"/>
    <property type="match status" value="1"/>
</dbReference>
<keyword evidence="3" id="KW-0560">Oxidoreductase</keyword>
<reference evidence="8 9" key="1">
    <citation type="submission" date="2016-10" db="EMBL/GenBank/DDBJ databases">
        <title>Genome sequencing of Aspergillus oryzae BCC7051.</title>
        <authorList>
            <person name="Thammarongtham C."/>
            <person name="Vorapreeda T."/>
            <person name="Nookaew I."/>
            <person name="Srisuk T."/>
            <person name="Land M."/>
            <person name="Jeennor S."/>
            <person name="Laoteng K."/>
        </authorList>
    </citation>
    <scope>NUCLEOTIDE SEQUENCE [LARGE SCALE GENOMIC DNA]</scope>
    <source>
        <strain evidence="8 9">BCC7051</strain>
    </source>
</reference>
<evidence type="ECO:0000313" key="8">
    <source>
        <dbReference type="EMBL" id="OOO04084.1"/>
    </source>
</evidence>
<keyword evidence="6" id="KW-0539">Nucleus</keyword>
<keyword evidence="4" id="KW-0805">Transcription regulation</keyword>
<dbReference type="PANTHER" id="PTHR24320">
    <property type="entry name" value="RETINOL DEHYDROGENASE"/>
    <property type="match status" value="1"/>
</dbReference>
<name>A0A1S9D5J6_ASPOZ</name>
<evidence type="ECO:0000256" key="6">
    <source>
        <dbReference type="ARBA" id="ARBA00023242"/>
    </source>
</evidence>
<dbReference type="SUPFAM" id="SSF51735">
    <property type="entry name" value="NAD(P)-binding Rossmann-fold domains"/>
    <property type="match status" value="1"/>
</dbReference>
<comment type="caution">
    <text evidence="8">The sequence shown here is derived from an EMBL/GenBank/DDBJ whole genome shotgun (WGS) entry which is preliminary data.</text>
</comment>
<dbReference type="GO" id="GO:0016491">
    <property type="term" value="F:oxidoreductase activity"/>
    <property type="evidence" value="ECO:0007669"/>
    <property type="project" value="UniProtKB-KW"/>
</dbReference>
<dbReference type="InterPro" id="IPR036291">
    <property type="entry name" value="NAD(P)-bd_dom_sf"/>
</dbReference>
<feature type="domain" description="Xylanolytic transcriptional activator regulatory" evidence="7">
    <location>
        <begin position="464"/>
        <end position="692"/>
    </location>
</feature>
<organism evidence="8 9">
    <name type="scientific">Aspergillus oryzae</name>
    <name type="common">Yellow koji mold</name>
    <dbReference type="NCBI Taxonomy" id="5062"/>
    <lineage>
        <taxon>Eukaryota</taxon>
        <taxon>Fungi</taxon>
        <taxon>Dikarya</taxon>
        <taxon>Ascomycota</taxon>
        <taxon>Pezizomycotina</taxon>
        <taxon>Eurotiomycetes</taxon>
        <taxon>Eurotiomycetidae</taxon>
        <taxon>Eurotiales</taxon>
        <taxon>Aspergillaceae</taxon>
        <taxon>Aspergillus</taxon>
        <taxon>Aspergillus subgen. Circumdati</taxon>
    </lineage>
</organism>
<keyword evidence="5" id="KW-0804">Transcription</keyword>
<dbReference type="GO" id="GO:0006351">
    <property type="term" value="P:DNA-templated transcription"/>
    <property type="evidence" value="ECO:0007669"/>
    <property type="project" value="InterPro"/>
</dbReference>
<evidence type="ECO:0000256" key="2">
    <source>
        <dbReference type="ARBA" id="ARBA00022857"/>
    </source>
</evidence>
<evidence type="ECO:0000256" key="4">
    <source>
        <dbReference type="ARBA" id="ARBA00023015"/>
    </source>
</evidence>
<evidence type="ECO:0000256" key="5">
    <source>
        <dbReference type="ARBA" id="ARBA00023163"/>
    </source>
</evidence>
<dbReference type="InterPro" id="IPR002347">
    <property type="entry name" value="SDR_fam"/>
</dbReference>
<dbReference type="VEuPathDB" id="FungiDB:AO090009000527"/>
<evidence type="ECO:0000259" key="7">
    <source>
        <dbReference type="Pfam" id="PF04082"/>
    </source>
</evidence>
<dbReference type="InterPro" id="IPR007219">
    <property type="entry name" value="XnlR_reg_dom"/>
</dbReference>
<dbReference type="AlphaFoldDB" id="A0A1S9D5J6"/>
<dbReference type="GO" id="GO:0003677">
    <property type="term" value="F:DNA binding"/>
    <property type="evidence" value="ECO:0007669"/>
    <property type="project" value="InterPro"/>
</dbReference>
<dbReference type="GO" id="GO:0008270">
    <property type="term" value="F:zinc ion binding"/>
    <property type="evidence" value="ECO:0007669"/>
    <property type="project" value="InterPro"/>
</dbReference>
<evidence type="ECO:0000256" key="3">
    <source>
        <dbReference type="ARBA" id="ARBA00023002"/>
    </source>
</evidence>
<dbReference type="CDD" id="cd12148">
    <property type="entry name" value="fungal_TF_MHR"/>
    <property type="match status" value="1"/>
</dbReference>
<dbReference type="EMBL" id="MKZY01000011">
    <property type="protein sequence ID" value="OOO04084.1"/>
    <property type="molecule type" value="Genomic_DNA"/>
</dbReference>
<dbReference type="PRINTS" id="PR00081">
    <property type="entry name" value="GDHRDH"/>
</dbReference>
<gene>
    <name evidence="8" type="ORF">OAory_01049310</name>
</gene>
<dbReference type="OrthoDB" id="3014581at2759"/>
<comment type="similarity">
    <text evidence="1">Belongs to the short-chain dehydrogenases/reductases (SDR) family.</text>
</comment>
<evidence type="ECO:0000313" key="9">
    <source>
        <dbReference type="Proteomes" id="UP000190312"/>
    </source>
</evidence>
<evidence type="ECO:0000256" key="1">
    <source>
        <dbReference type="ARBA" id="ARBA00006484"/>
    </source>
</evidence>
<keyword evidence="2" id="KW-0521">NADP</keyword>
<accession>A0A1S9D5J6</accession>
<proteinExistence type="inferred from homology"/>
<dbReference type="VEuPathDB" id="FungiDB:AO090009000526"/>
<protein>
    <submittedName>
        <fullName evidence="8">Short-chain dehydrogenase/reductase SDR</fullName>
    </submittedName>
</protein>
<dbReference type="PANTHER" id="PTHR24320:SF282">
    <property type="entry name" value="WW DOMAIN-CONTAINING OXIDOREDUCTASE"/>
    <property type="match status" value="1"/>
</dbReference>
<dbReference type="Gene3D" id="3.40.50.720">
    <property type="entry name" value="NAD(P)-binding Rossmann-like Domain"/>
    <property type="match status" value="1"/>
</dbReference>
<dbReference type="Proteomes" id="UP000190312">
    <property type="component" value="Unassembled WGS sequence"/>
</dbReference>